<dbReference type="Pfam" id="PF04636">
    <property type="entry name" value="PA26"/>
    <property type="match status" value="1"/>
</dbReference>
<dbReference type="SUPFAM" id="SSF69118">
    <property type="entry name" value="AhpD-like"/>
    <property type="match status" value="1"/>
</dbReference>
<dbReference type="GO" id="GO:0016239">
    <property type="term" value="P:positive regulation of macroautophagy"/>
    <property type="evidence" value="ECO:0007669"/>
    <property type="project" value="TreeGrafter"/>
</dbReference>
<proteinExistence type="inferred from homology"/>
<feature type="compositionally biased region" description="Low complexity" evidence="4">
    <location>
        <begin position="189"/>
        <end position="208"/>
    </location>
</feature>
<comment type="similarity">
    <text evidence="2">Belongs to the sestrin family.</text>
</comment>
<evidence type="ECO:0000313" key="5">
    <source>
        <dbReference type="Proteomes" id="UP000095280"/>
    </source>
</evidence>
<dbReference type="InterPro" id="IPR029032">
    <property type="entry name" value="AhpD-like"/>
</dbReference>
<evidence type="ECO:0000256" key="2">
    <source>
        <dbReference type="ARBA" id="ARBA00008350"/>
    </source>
</evidence>
<dbReference type="GO" id="GO:1990253">
    <property type="term" value="P:cellular response to leucine starvation"/>
    <property type="evidence" value="ECO:0007669"/>
    <property type="project" value="TreeGrafter"/>
</dbReference>
<dbReference type="InterPro" id="IPR006730">
    <property type="entry name" value="Sestrin"/>
</dbReference>
<accession>A0A1I8GML0</accession>
<dbReference type="PANTHER" id="PTHR12474">
    <property type="entry name" value="P53 REGULATED PA26 NUCLEAR PROTEIN SESTRIN"/>
    <property type="match status" value="1"/>
</dbReference>
<dbReference type="PANTHER" id="PTHR12474:SF0">
    <property type="entry name" value="SESTRIN HOMOLOG"/>
    <property type="match status" value="1"/>
</dbReference>
<dbReference type="GO" id="GO:1901031">
    <property type="term" value="P:regulation of response to reactive oxygen species"/>
    <property type="evidence" value="ECO:0007669"/>
    <property type="project" value="InterPro"/>
</dbReference>
<organism evidence="5 6">
    <name type="scientific">Macrostomum lignano</name>
    <dbReference type="NCBI Taxonomy" id="282301"/>
    <lineage>
        <taxon>Eukaryota</taxon>
        <taxon>Metazoa</taxon>
        <taxon>Spiralia</taxon>
        <taxon>Lophotrochozoa</taxon>
        <taxon>Platyhelminthes</taxon>
        <taxon>Rhabditophora</taxon>
        <taxon>Macrostomorpha</taxon>
        <taxon>Macrostomida</taxon>
        <taxon>Macrostomidae</taxon>
        <taxon>Macrostomum</taxon>
    </lineage>
</organism>
<dbReference type="GO" id="GO:0016684">
    <property type="term" value="F:oxidoreductase activity, acting on peroxide as acceptor"/>
    <property type="evidence" value="ECO:0007669"/>
    <property type="project" value="TreeGrafter"/>
</dbReference>
<dbReference type="AlphaFoldDB" id="A0A1I8GML0"/>
<protein>
    <submittedName>
        <fullName evidence="6">Sestrin-1</fullName>
    </submittedName>
</protein>
<dbReference type="GO" id="GO:1904262">
    <property type="term" value="P:negative regulation of TORC1 signaling"/>
    <property type="evidence" value="ECO:0007669"/>
    <property type="project" value="TreeGrafter"/>
</dbReference>
<keyword evidence="3" id="KW-0963">Cytoplasm</keyword>
<sequence length="698" mass="78162">MAESYTEPSTLPIDRTVDSISMLRSLSSREPNVRQDTVSQCQTTFRVWYHGLGSPPTQTESQYLDSLSLAGGDPSFRRNIEEQLPELLRLAKAAPLADTREKASELLDFVQTSRRKRSPQKPTESACTACTMCLSSSLGANVGRKRSSASNKEWSRADTEYYRMLADRYRDSLRRRRSRDSEQFGKPLANGAKAASADAVDNAAVPPSLQDSLNMRVPRPRIDRASNFIKQCDLVPLDPTMQPQQLPRRRHYNTLNGDGDEDAGAAGESTAGNLVALSAHELDQEQVERSQALLLEQFHEWHRCCNMFHVMAYHPDYLAIFLQFHNTLLQGNGPIGVAERHYLAIMAAARHRCSYLVHLHAIEFLHLSGDPEWLRGLAHASPKMRKLGPLCRLLAHRPWDVTPAVLRSLLSGPDSYSQSEFVHALCLLSHFIALSGFVAGTGVRPELDFPHGHTYQFDSGADRFGLHASAGGSMNGSCGVPASPAPSSPGADPKQRVLDLMEAMKSIDGTVESGLPEDQLLERFETMEEETAGIRFHKAASKEQLSDSSVEQVCAELANFCDDPSFEYKDFHQVKQDTKCHSFRIQDYSWEEDGSCLIDRFLPAFGTELNRRFQACSSLTYGTMGPNQDVETTPFRRAIWYYILSIFGLRHDDYDYQLINKLLNIDLKKYCKLVACCPDQASLLYGLRALNSHMTEQQ</sequence>
<keyword evidence="5" id="KW-1185">Reference proteome</keyword>
<dbReference type="Proteomes" id="UP000095280">
    <property type="component" value="Unplaced"/>
</dbReference>
<evidence type="ECO:0000256" key="1">
    <source>
        <dbReference type="ARBA" id="ARBA00004496"/>
    </source>
</evidence>
<dbReference type="WBParaSite" id="maker-uti_cns_0002501-snap-gene-0.3-mRNA-1">
    <property type="protein sequence ID" value="maker-uti_cns_0002501-snap-gene-0.3-mRNA-1"/>
    <property type="gene ID" value="maker-uti_cns_0002501-snap-gene-0.3"/>
</dbReference>
<evidence type="ECO:0000256" key="4">
    <source>
        <dbReference type="SAM" id="MobiDB-lite"/>
    </source>
</evidence>
<name>A0A1I8GML0_9PLAT</name>
<dbReference type="GO" id="GO:0005634">
    <property type="term" value="C:nucleus"/>
    <property type="evidence" value="ECO:0007669"/>
    <property type="project" value="InterPro"/>
</dbReference>
<evidence type="ECO:0000256" key="3">
    <source>
        <dbReference type="ARBA" id="ARBA00022490"/>
    </source>
</evidence>
<dbReference type="GO" id="GO:0005737">
    <property type="term" value="C:cytoplasm"/>
    <property type="evidence" value="ECO:0007669"/>
    <property type="project" value="UniProtKB-SubCell"/>
</dbReference>
<dbReference type="GO" id="GO:0070728">
    <property type="term" value="F:L-leucine binding"/>
    <property type="evidence" value="ECO:0007669"/>
    <property type="project" value="TreeGrafter"/>
</dbReference>
<evidence type="ECO:0000313" key="6">
    <source>
        <dbReference type="WBParaSite" id="maker-uti_cns_0002501-snap-gene-0.3-mRNA-1"/>
    </source>
</evidence>
<comment type="subcellular location">
    <subcellularLocation>
        <location evidence="1">Cytoplasm</location>
    </subcellularLocation>
</comment>
<dbReference type="GO" id="GO:0071233">
    <property type="term" value="P:cellular response to L-leucine"/>
    <property type="evidence" value="ECO:0007669"/>
    <property type="project" value="TreeGrafter"/>
</dbReference>
<feature type="region of interest" description="Disordered" evidence="4">
    <location>
        <begin position="172"/>
        <end position="214"/>
    </location>
</feature>
<dbReference type="Gene3D" id="1.20.1290.10">
    <property type="entry name" value="AhpD-like"/>
    <property type="match status" value="1"/>
</dbReference>
<reference evidence="6" key="1">
    <citation type="submission" date="2016-11" db="UniProtKB">
        <authorList>
            <consortium name="WormBaseParasite"/>
        </authorList>
    </citation>
    <scope>IDENTIFICATION</scope>
</reference>